<feature type="compositionally biased region" description="Polar residues" evidence="1">
    <location>
        <begin position="270"/>
        <end position="293"/>
    </location>
</feature>
<keyword evidence="2" id="KW-1185">Reference proteome</keyword>
<evidence type="ECO:0000313" key="3">
    <source>
        <dbReference type="WBParaSite" id="scf7180000424110.g12315"/>
    </source>
</evidence>
<dbReference type="AlphaFoldDB" id="A0A915PCW4"/>
<sequence>MKDDISTPEEIDLTCTTAIYEKGVNLYELDFSNTTGTPSCILLDNYVKARKGGKLSQAEQPVDSQNNKENKIDQLFDHNKGDRNVDYKENKIRKLLRAKYDEAIRNNHPLKASDAADEVNYEFDINVISERMAERYFKDFSNGNANRNFSPTLGTKVGKNRQASTKSHPHKKTRLISNIIQNSNQTNNPHELGPNHFIYESQFMGNNAGSSSSFVGYDESNLTNKPETNLLNSTVHTITNSGSNQPMDIDDVNETVEQMDDYSKYFWNNDEPQNLDSILSPHQQMQGDDSTTD</sequence>
<proteinExistence type="predicted"/>
<feature type="region of interest" description="Disordered" evidence="1">
    <location>
        <begin position="148"/>
        <end position="171"/>
    </location>
</feature>
<protein>
    <submittedName>
        <fullName evidence="3">Uncharacterized protein</fullName>
    </submittedName>
</protein>
<dbReference type="Proteomes" id="UP000887560">
    <property type="component" value="Unplaced"/>
</dbReference>
<evidence type="ECO:0000256" key="1">
    <source>
        <dbReference type="SAM" id="MobiDB-lite"/>
    </source>
</evidence>
<accession>A0A915PCW4</accession>
<feature type="region of interest" description="Disordered" evidence="1">
    <location>
        <begin position="266"/>
        <end position="293"/>
    </location>
</feature>
<evidence type="ECO:0000313" key="2">
    <source>
        <dbReference type="Proteomes" id="UP000887560"/>
    </source>
</evidence>
<name>A0A915PCW4_9BILA</name>
<organism evidence="2 3">
    <name type="scientific">Meloidogyne floridensis</name>
    <dbReference type="NCBI Taxonomy" id="298350"/>
    <lineage>
        <taxon>Eukaryota</taxon>
        <taxon>Metazoa</taxon>
        <taxon>Ecdysozoa</taxon>
        <taxon>Nematoda</taxon>
        <taxon>Chromadorea</taxon>
        <taxon>Rhabditida</taxon>
        <taxon>Tylenchina</taxon>
        <taxon>Tylenchomorpha</taxon>
        <taxon>Tylenchoidea</taxon>
        <taxon>Meloidogynidae</taxon>
        <taxon>Meloidogyninae</taxon>
        <taxon>Meloidogyne</taxon>
    </lineage>
</organism>
<dbReference type="WBParaSite" id="scf7180000424110.g12315">
    <property type="protein sequence ID" value="scf7180000424110.g12315"/>
    <property type="gene ID" value="scf7180000424110.g12315"/>
</dbReference>
<reference evidence="3" key="1">
    <citation type="submission" date="2022-11" db="UniProtKB">
        <authorList>
            <consortium name="WormBaseParasite"/>
        </authorList>
    </citation>
    <scope>IDENTIFICATION</scope>
</reference>